<dbReference type="PIRSF" id="PIRSF006054">
    <property type="entry name" value="UCP006054"/>
    <property type="match status" value="1"/>
</dbReference>
<dbReference type="AlphaFoldDB" id="A0A401LCV3"/>
<evidence type="ECO:0000313" key="4">
    <source>
        <dbReference type="Proteomes" id="UP000287361"/>
    </source>
</evidence>
<dbReference type="HAMAP" id="MF_01845">
    <property type="entry name" value="UPF0597"/>
    <property type="match status" value="1"/>
</dbReference>
<proteinExistence type="inferred from homology"/>
<sequence>MKFDFTGLLKNEMKPALGVTEVGAIALAAARAYAAVGGKLQEIRMVMNGGMYKNAFSCAIPGTQELGCNMAAALGALGGDWTLGLEVLKNITAAHVAEAKTLQIPMDIKADETKEGIYILAEIRTSEGVGVCRIEDFHANIVFVAKNDTVLFQAEQTKAAEQQHAFDFEAVTVADMVDYAKTVPIAELSCVKEMIAMNCALSAEGEKGVGLQIWKTLAAFRNRGAVGDDMIYAAQRLTCSAMDARLAGLPFPAMSIVGSGSHGILCSMPVVSYGRFAGKTEEEIIRGVALSCLITIFSKHYTGRLSALCGCVLGGGSGAAAGIVLLMGGSAKEASAAMDHMAANLTGMICDGGSIGCALKASAGVYAAYLSAMLAMEGIAIPHNFGVIGSSAEQTEKNLGRISDEGMAPMDSTIIDVMQKGK</sequence>
<comment type="caution">
    <text evidence="3">The sequence shown here is derived from an EMBL/GenBank/DDBJ whole genome shotgun (WGS) entry which is preliminary data.</text>
</comment>
<gene>
    <name evidence="3" type="ORF">KGMB03357_10620</name>
</gene>
<name>A0A401LCV3_9FIRM</name>
<organism evidence="3 4">
    <name type="scientific">Anaerotignum faecicola</name>
    <dbReference type="NCBI Taxonomy" id="2358141"/>
    <lineage>
        <taxon>Bacteria</taxon>
        <taxon>Bacillati</taxon>
        <taxon>Bacillota</taxon>
        <taxon>Clostridia</taxon>
        <taxon>Lachnospirales</taxon>
        <taxon>Anaerotignaceae</taxon>
        <taxon>Anaerotignum</taxon>
    </lineage>
</organism>
<dbReference type="EMBL" id="BHVZ01000001">
    <property type="protein sequence ID" value="GCB29401.1"/>
    <property type="molecule type" value="Genomic_DNA"/>
</dbReference>
<accession>A0A401LCV3</accession>
<feature type="domain" description="Serine dehydratase-like alpha subunit" evidence="2">
    <location>
        <begin position="84"/>
        <end position="415"/>
    </location>
</feature>
<dbReference type="PANTHER" id="PTHR30501:SF2">
    <property type="entry name" value="UPF0597 PROTEIN YHAM"/>
    <property type="match status" value="1"/>
</dbReference>
<protein>
    <recommendedName>
        <fullName evidence="1">UPF0597 protein KGMB03357_10620</fullName>
    </recommendedName>
</protein>
<dbReference type="GO" id="GO:0080146">
    <property type="term" value="F:L-cysteine desulfhydrase activity"/>
    <property type="evidence" value="ECO:0007669"/>
    <property type="project" value="TreeGrafter"/>
</dbReference>
<evidence type="ECO:0000256" key="1">
    <source>
        <dbReference type="HAMAP-Rule" id="MF_01845"/>
    </source>
</evidence>
<dbReference type="OrthoDB" id="41906at2"/>
<keyword evidence="4" id="KW-1185">Reference proteome</keyword>
<dbReference type="Proteomes" id="UP000287361">
    <property type="component" value="Unassembled WGS sequence"/>
</dbReference>
<dbReference type="InterPro" id="IPR005130">
    <property type="entry name" value="Ser_deHydtase-like_asu"/>
</dbReference>
<dbReference type="GO" id="GO:0019450">
    <property type="term" value="P:L-cysteine catabolic process to pyruvate"/>
    <property type="evidence" value="ECO:0007669"/>
    <property type="project" value="TreeGrafter"/>
</dbReference>
<evidence type="ECO:0000259" key="2">
    <source>
        <dbReference type="Pfam" id="PF03313"/>
    </source>
</evidence>
<dbReference type="PANTHER" id="PTHR30501">
    <property type="entry name" value="UPF0597 PROTEIN YHAM"/>
    <property type="match status" value="1"/>
</dbReference>
<reference evidence="3 4" key="1">
    <citation type="submission" date="2018-10" db="EMBL/GenBank/DDBJ databases">
        <title>Draft Genome Sequence of Anaerotignum sp. KCTC 15736.</title>
        <authorList>
            <person name="Choi S.H."/>
            <person name="Kim J.S."/>
            <person name="Kang S.W."/>
            <person name="Lee J.S."/>
            <person name="Park S.H."/>
        </authorList>
    </citation>
    <scope>NUCLEOTIDE SEQUENCE [LARGE SCALE GENOMIC DNA]</scope>
    <source>
        <strain evidence="3 4">KCTC 15736</strain>
    </source>
</reference>
<evidence type="ECO:0000313" key="3">
    <source>
        <dbReference type="EMBL" id="GCB29401.1"/>
    </source>
</evidence>
<dbReference type="InterPro" id="IPR021144">
    <property type="entry name" value="UPF0597"/>
</dbReference>
<comment type="similarity">
    <text evidence="1">Belongs to the UPF0597 family.</text>
</comment>
<dbReference type="Pfam" id="PF03313">
    <property type="entry name" value="SDH_alpha"/>
    <property type="match status" value="1"/>
</dbReference>